<keyword evidence="1" id="KW-0812">Transmembrane</keyword>
<evidence type="ECO:0000313" key="3">
    <source>
        <dbReference type="Proteomes" id="UP000642993"/>
    </source>
</evidence>
<name>A0A927JDK4_9ACTN</name>
<dbReference type="AlphaFoldDB" id="A0A927JDK4"/>
<feature type="transmembrane region" description="Helical" evidence="1">
    <location>
        <begin position="67"/>
        <end position="88"/>
    </location>
</feature>
<protein>
    <submittedName>
        <fullName evidence="2">Uncharacterized protein</fullName>
    </submittedName>
</protein>
<keyword evidence="1" id="KW-1133">Transmembrane helix</keyword>
<comment type="caution">
    <text evidence="2">The sequence shown here is derived from an EMBL/GenBank/DDBJ whole genome shotgun (WGS) entry which is preliminary data.</text>
</comment>
<proteinExistence type="predicted"/>
<accession>A0A927JDK4</accession>
<organism evidence="2 3">
    <name type="scientific">Lolliginicoccus lacisalsi</name>
    <dbReference type="NCBI Taxonomy" id="2742202"/>
    <lineage>
        <taxon>Bacteria</taxon>
        <taxon>Bacillati</taxon>
        <taxon>Actinomycetota</taxon>
        <taxon>Actinomycetes</taxon>
        <taxon>Mycobacteriales</taxon>
        <taxon>Hoyosellaceae</taxon>
        <taxon>Lolliginicoccus</taxon>
    </lineage>
</organism>
<sequence length="123" mass="13444">MPAPGLDEYLDELVIALQVRKVPHATIHEIVSEVEGKAAATGKPAQDLFGSPRAHADRWGKDPRWPLWAKAIAVVLVLAFAAGSIWLAQHPDMVLIGTLVAFIAPFLIFLAWAYSHRAQPSED</sequence>
<dbReference type="Proteomes" id="UP000642993">
    <property type="component" value="Unassembled WGS sequence"/>
</dbReference>
<keyword evidence="3" id="KW-1185">Reference proteome</keyword>
<reference evidence="2" key="1">
    <citation type="submission" date="2020-09" db="EMBL/GenBank/DDBJ databases">
        <title>Hoyosella lacisalsi sp. nov., a halotolerant actinobacterium isolated from soil of Lake Gudzhirganskoe.</title>
        <authorList>
            <person name="Yang Q."/>
            <person name="Guo P.Y."/>
            <person name="Liu S.W."/>
            <person name="Li F.N."/>
            <person name="Sun C.H."/>
        </authorList>
    </citation>
    <scope>NUCLEOTIDE SEQUENCE</scope>
    <source>
        <strain evidence="2">G463</strain>
    </source>
</reference>
<dbReference type="RefSeq" id="WP_192039162.1">
    <property type="nucleotide sequence ID" value="NZ_JACYWE010000005.1"/>
</dbReference>
<feature type="transmembrane region" description="Helical" evidence="1">
    <location>
        <begin position="94"/>
        <end position="114"/>
    </location>
</feature>
<keyword evidence="1" id="KW-0472">Membrane</keyword>
<evidence type="ECO:0000313" key="2">
    <source>
        <dbReference type="EMBL" id="MBD8506687.1"/>
    </source>
</evidence>
<evidence type="ECO:0000256" key="1">
    <source>
        <dbReference type="SAM" id="Phobius"/>
    </source>
</evidence>
<dbReference type="EMBL" id="JACYWE010000005">
    <property type="protein sequence ID" value="MBD8506687.1"/>
    <property type="molecule type" value="Genomic_DNA"/>
</dbReference>
<gene>
    <name evidence="2" type="ORF">HT102_09330</name>
</gene>